<evidence type="ECO:0000256" key="2">
    <source>
        <dbReference type="ARBA" id="ARBA00022527"/>
    </source>
</evidence>
<dbReference type="GO" id="GO:0005524">
    <property type="term" value="F:ATP binding"/>
    <property type="evidence" value="ECO:0007669"/>
    <property type="project" value="UniProtKB-KW"/>
</dbReference>
<sequence length="121" mass="13543">MEVNEKCNIYSFGITLEIVMGKHPGDLISFLSSPFASSSTSTPHNDLLKDVLDQRLAHPSNEVAKKVILVTKIASACLHANPQYRPTMRQVYQKLQTWKSAFLKPLHMMTLGDLIDLDNST</sequence>
<name>A0AAW0ICT1_QUESU</name>
<comment type="catalytic activity">
    <reaction evidence="7">
        <text>L-threonyl-[protein] + ATP = O-phospho-L-threonyl-[protein] + ADP + H(+)</text>
        <dbReference type="Rhea" id="RHEA:46608"/>
        <dbReference type="Rhea" id="RHEA-COMP:11060"/>
        <dbReference type="Rhea" id="RHEA-COMP:11605"/>
        <dbReference type="ChEBI" id="CHEBI:15378"/>
        <dbReference type="ChEBI" id="CHEBI:30013"/>
        <dbReference type="ChEBI" id="CHEBI:30616"/>
        <dbReference type="ChEBI" id="CHEBI:61977"/>
        <dbReference type="ChEBI" id="CHEBI:456216"/>
        <dbReference type="EC" id="2.7.11.1"/>
    </reaction>
</comment>
<reference evidence="9 10" key="1">
    <citation type="journal article" date="2018" name="Sci. Data">
        <title>The draft genome sequence of cork oak.</title>
        <authorList>
            <person name="Ramos A.M."/>
            <person name="Usie A."/>
            <person name="Barbosa P."/>
            <person name="Barros P.M."/>
            <person name="Capote T."/>
            <person name="Chaves I."/>
            <person name="Simoes F."/>
            <person name="Abreu I."/>
            <person name="Carrasquinho I."/>
            <person name="Faro C."/>
            <person name="Guimaraes J.B."/>
            <person name="Mendonca D."/>
            <person name="Nobrega F."/>
            <person name="Rodrigues L."/>
            <person name="Saibo N.J.M."/>
            <person name="Varela M.C."/>
            <person name="Egas C."/>
            <person name="Matos J."/>
            <person name="Miguel C.M."/>
            <person name="Oliveira M.M."/>
            <person name="Ricardo C.P."/>
            <person name="Goncalves S."/>
        </authorList>
    </citation>
    <scope>NUCLEOTIDE SEQUENCE [LARGE SCALE GENOMIC DNA]</scope>
    <source>
        <strain evidence="10">cv. HL8</strain>
    </source>
</reference>
<dbReference type="PANTHER" id="PTHR48005">
    <property type="entry name" value="LEUCINE RICH REPEAT KINASE 2"/>
    <property type="match status" value="1"/>
</dbReference>
<keyword evidence="10" id="KW-1185">Reference proteome</keyword>
<evidence type="ECO:0000313" key="9">
    <source>
        <dbReference type="EMBL" id="KAK7812151.1"/>
    </source>
</evidence>
<evidence type="ECO:0000256" key="6">
    <source>
        <dbReference type="ARBA" id="ARBA00022840"/>
    </source>
</evidence>
<evidence type="ECO:0000256" key="7">
    <source>
        <dbReference type="ARBA" id="ARBA00047899"/>
    </source>
</evidence>
<dbReference type="Proteomes" id="UP000237347">
    <property type="component" value="Unassembled WGS sequence"/>
</dbReference>
<proteinExistence type="predicted"/>
<comment type="catalytic activity">
    <reaction evidence="8">
        <text>L-seryl-[protein] + ATP = O-phospho-L-seryl-[protein] + ADP + H(+)</text>
        <dbReference type="Rhea" id="RHEA:17989"/>
        <dbReference type="Rhea" id="RHEA-COMP:9863"/>
        <dbReference type="Rhea" id="RHEA-COMP:11604"/>
        <dbReference type="ChEBI" id="CHEBI:15378"/>
        <dbReference type="ChEBI" id="CHEBI:29999"/>
        <dbReference type="ChEBI" id="CHEBI:30616"/>
        <dbReference type="ChEBI" id="CHEBI:83421"/>
        <dbReference type="ChEBI" id="CHEBI:456216"/>
        <dbReference type="EC" id="2.7.11.1"/>
    </reaction>
</comment>
<organism evidence="9 10">
    <name type="scientific">Quercus suber</name>
    <name type="common">Cork oak</name>
    <dbReference type="NCBI Taxonomy" id="58331"/>
    <lineage>
        <taxon>Eukaryota</taxon>
        <taxon>Viridiplantae</taxon>
        <taxon>Streptophyta</taxon>
        <taxon>Embryophyta</taxon>
        <taxon>Tracheophyta</taxon>
        <taxon>Spermatophyta</taxon>
        <taxon>Magnoliopsida</taxon>
        <taxon>eudicotyledons</taxon>
        <taxon>Gunneridae</taxon>
        <taxon>Pentapetalae</taxon>
        <taxon>rosids</taxon>
        <taxon>fabids</taxon>
        <taxon>Fagales</taxon>
        <taxon>Fagaceae</taxon>
        <taxon>Quercus</taxon>
    </lineage>
</organism>
<dbReference type="SUPFAM" id="SSF56112">
    <property type="entry name" value="Protein kinase-like (PK-like)"/>
    <property type="match status" value="1"/>
</dbReference>
<keyword evidence="3" id="KW-0808">Transferase</keyword>
<evidence type="ECO:0000256" key="3">
    <source>
        <dbReference type="ARBA" id="ARBA00022679"/>
    </source>
</evidence>
<evidence type="ECO:0000313" key="10">
    <source>
        <dbReference type="Proteomes" id="UP000237347"/>
    </source>
</evidence>
<dbReference type="Gramene" id="rna-CFP56_77033">
    <property type="protein sequence ID" value="cds-POE78778.1"/>
    <property type="gene ID" value="gene-CFP56_77033"/>
</dbReference>
<dbReference type="AlphaFoldDB" id="A0AAW0ICT1"/>
<dbReference type="PANTHER" id="PTHR48005:SF70">
    <property type="entry name" value="MDIS1-INTERACTING RECEPTOR LIKE KINASE 2-LIKE"/>
    <property type="match status" value="1"/>
</dbReference>
<evidence type="ECO:0000256" key="8">
    <source>
        <dbReference type="ARBA" id="ARBA00048679"/>
    </source>
</evidence>
<dbReference type="EC" id="2.7.11.1" evidence="1"/>
<evidence type="ECO:0000256" key="1">
    <source>
        <dbReference type="ARBA" id="ARBA00012513"/>
    </source>
</evidence>
<accession>A0AAW0ICT1</accession>
<dbReference type="Gene3D" id="1.10.510.10">
    <property type="entry name" value="Transferase(Phosphotransferase) domain 1"/>
    <property type="match status" value="1"/>
</dbReference>
<keyword evidence="2" id="KW-0723">Serine/threonine-protein kinase</keyword>
<protein>
    <recommendedName>
        <fullName evidence="1">non-specific serine/threonine protein kinase</fullName>
        <ecNumber evidence="1">2.7.11.1</ecNumber>
    </recommendedName>
</protein>
<keyword evidence="5 9" id="KW-0418">Kinase</keyword>
<keyword evidence="4" id="KW-0547">Nucleotide-binding</keyword>
<keyword evidence="9" id="KW-0675">Receptor</keyword>
<dbReference type="InterPro" id="IPR051420">
    <property type="entry name" value="Ser_Thr_Kinases_DiverseReg"/>
</dbReference>
<gene>
    <name evidence="9" type="primary">MIK2_153</name>
    <name evidence="9" type="ORF">CFP56_008539</name>
</gene>
<evidence type="ECO:0000256" key="4">
    <source>
        <dbReference type="ARBA" id="ARBA00022741"/>
    </source>
</evidence>
<keyword evidence="6" id="KW-0067">ATP-binding</keyword>
<comment type="caution">
    <text evidence="9">The sequence shown here is derived from an EMBL/GenBank/DDBJ whole genome shotgun (WGS) entry which is preliminary data.</text>
</comment>
<dbReference type="GO" id="GO:0004674">
    <property type="term" value="F:protein serine/threonine kinase activity"/>
    <property type="evidence" value="ECO:0007669"/>
    <property type="project" value="UniProtKB-KW"/>
</dbReference>
<dbReference type="EMBL" id="PKMF04001573">
    <property type="protein sequence ID" value="KAK7812151.1"/>
    <property type="molecule type" value="Genomic_DNA"/>
</dbReference>
<evidence type="ECO:0000256" key="5">
    <source>
        <dbReference type="ARBA" id="ARBA00022777"/>
    </source>
</evidence>
<dbReference type="InterPro" id="IPR011009">
    <property type="entry name" value="Kinase-like_dom_sf"/>
</dbReference>